<evidence type="ECO:0000256" key="5">
    <source>
        <dbReference type="ARBA" id="ARBA00024207"/>
    </source>
</evidence>
<keyword evidence="2" id="KW-1277">Toxin-antitoxin system</keyword>
<evidence type="ECO:0000256" key="4">
    <source>
        <dbReference type="ARBA" id="ARBA00022801"/>
    </source>
</evidence>
<dbReference type="PANTHER" id="PTHR33397">
    <property type="entry name" value="UPF0331 PROTEIN YUTE"/>
    <property type="match status" value="1"/>
</dbReference>
<keyword evidence="1" id="KW-0597">Phosphoprotein</keyword>
<evidence type="ECO:0000313" key="6">
    <source>
        <dbReference type="EMBL" id="ALM74513.1"/>
    </source>
</evidence>
<dbReference type="InterPro" id="IPR008201">
    <property type="entry name" value="HepT-like"/>
</dbReference>
<comment type="similarity">
    <text evidence="5">Belongs to the HepT RNase toxin family.</text>
</comment>
<dbReference type="InterPro" id="IPR037038">
    <property type="entry name" value="HepT-like_sf"/>
</dbReference>
<name>A0A0S1X9S2_THEBA</name>
<dbReference type="GeneID" id="26135830"/>
<dbReference type="GO" id="GO:0004540">
    <property type="term" value="F:RNA nuclease activity"/>
    <property type="evidence" value="ECO:0007669"/>
    <property type="project" value="InterPro"/>
</dbReference>
<dbReference type="PATRIC" id="fig|55802.8.peg.543"/>
<dbReference type="InterPro" id="IPR052379">
    <property type="entry name" value="Type_VII_TA_RNase"/>
</dbReference>
<evidence type="ECO:0008006" key="8">
    <source>
        <dbReference type="Google" id="ProtNLM"/>
    </source>
</evidence>
<organism evidence="6 7">
    <name type="scientific">Thermococcus barophilus</name>
    <dbReference type="NCBI Taxonomy" id="55802"/>
    <lineage>
        <taxon>Archaea</taxon>
        <taxon>Methanobacteriati</taxon>
        <taxon>Methanobacteriota</taxon>
        <taxon>Thermococci</taxon>
        <taxon>Thermococcales</taxon>
        <taxon>Thermococcaceae</taxon>
        <taxon>Thermococcus</taxon>
    </lineage>
</organism>
<dbReference type="NCBIfam" id="NF047751">
    <property type="entry name" value="HepT_toxin"/>
    <property type="match status" value="1"/>
</dbReference>
<evidence type="ECO:0000256" key="3">
    <source>
        <dbReference type="ARBA" id="ARBA00022722"/>
    </source>
</evidence>
<dbReference type="GO" id="GO:0016787">
    <property type="term" value="F:hydrolase activity"/>
    <property type="evidence" value="ECO:0007669"/>
    <property type="project" value="UniProtKB-KW"/>
</dbReference>
<dbReference type="GO" id="GO:0110001">
    <property type="term" value="C:toxin-antitoxin complex"/>
    <property type="evidence" value="ECO:0007669"/>
    <property type="project" value="InterPro"/>
</dbReference>
<dbReference type="Pfam" id="PF01934">
    <property type="entry name" value="HepT-like"/>
    <property type="match status" value="1"/>
</dbReference>
<dbReference type="PANTHER" id="PTHR33397:SF5">
    <property type="entry name" value="RNASE YUTE-RELATED"/>
    <property type="match status" value="1"/>
</dbReference>
<dbReference type="STRING" id="55802.TBCH5v1_0546"/>
<keyword evidence="4" id="KW-0378">Hydrolase</keyword>
<evidence type="ECO:0000256" key="1">
    <source>
        <dbReference type="ARBA" id="ARBA00022553"/>
    </source>
</evidence>
<keyword evidence="3" id="KW-0540">Nuclease</keyword>
<dbReference type="Proteomes" id="UP000066042">
    <property type="component" value="Chromosome"/>
</dbReference>
<dbReference type="AlphaFoldDB" id="A0A0S1X9S2"/>
<dbReference type="Gene3D" id="1.20.120.580">
    <property type="entry name" value="bsu32300-like"/>
    <property type="match status" value="1"/>
</dbReference>
<protein>
    <recommendedName>
        <fullName evidence="8">DUF86 domain-containing protein</fullName>
    </recommendedName>
</protein>
<evidence type="ECO:0000313" key="7">
    <source>
        <dbReference type="Proteomes" id="UP000066042"/>
    </source>
</evidence>
<reference evidence="6 7" key="1">
    <citation type="journal article" date="2016" name="Genome Announc.">
        <title>Complete genome sequence of the hyperthermophilic and piezophilic archaeon Thermococcus barophilus Ch5, capable of growth at the expense of hydrogenogenesis from carbon monoxide and formate.</title>
        <authorList>
            <person name="Oger P."/>
            <person name="Sokolova T.G."/>
            <person name="Kozhevnikova D.A."/>
            <person name="Taranov E.A."/>
            <person name="Vannier P."/>
            <person name="Lee H.S."/>
            <person name="Kwon K.K."/>
            <person name="Kang S.G."/>
            <person name="Lee J.H."/>
            <person name="Bonch-Osmolovskaya E.A."/>
            <person name="Lebedinsky A.V."/>
        </authorList>
    </citation>
    <scope>NUCLEOTIDE SEQUENCE [LARGE SCALE GENOMIC DNA]</scope>
    <source>
        <strain evidence="7">Ch5</strain>
    </source>
</reference>
<accession>A0A0S1X9S2</accession>
<dbReference type="EMBL" id="CP013050">
    <property type="protein sequence ID" value="ALM74513.1"/>
    <property type="molecule type" value="Genomic_DNA"/>
</dbReference>
<gene>
    <name evidence="6" type="ORF">TBCH5v1_0546</name>
</gene>
<sequence>MFDIERIGKIISDIERFLSDLDSMNIRSVEDLRDKKTFYASSMLIFAILNRVIDLGEELILAYGLGIPKTYRAIFKELGKAGIIDKNLQTALESLVFYRNAIAHEYYDIDEEEIFEVINSLDAVRRFVKRVKEILQS</sequence>
<dbReference type="RefSeq" id="WP_056933391.1">
    <property type="nucleotide sequence ID" value="NZ_CP013050.1"/>
</dbReference>
<proteinExistence type="inferred from homology"/>
<evidence type="ECO:0000256" key="2">
    <source>
        <dbReference type="ARBA" id="ARBA00022649"/>
    </source>
</evidence>